<dbReference type="AlphaFoldDB" id="A0A382PIK9"/>
<evidence type="ECO:0000313" key="1">
    <source>
        <dbReference type="EMBL" id="SVC72518.1"/>
    </source>
</evidence>
<gene>
    <name evidence="1" type="ORF">METZ01_LOCUS325372</name>
</gene>
<dbReference type="SUPFAM" id="SSF63825">
    <property type="entry name" value="YWTD domain"/>
    <property type="match status" value="1"/>
</dbReference>
<proteinExistence type="predicted"/>
<accession>A0A382PIK9</accession>
<name>A0A382PIK9_9ZZZZ</name>
<dbReference type="EMBL" id="UINC01107274">
    <property type="protein sequence ID" value="SVC72518.1"/>
    <property type="molecule type" value="Genomic_DNA"/>
</dbReference>
<dbReference type="InterPro" id="IPR015943">
    <property type="entry name" value="WD40/YVTN_repeat-like_dom_sf"/>
</dbReference>
<protein>
    <recommendedName>
        <fullName evidence="2">SMP-30/Gluconolactonase/LRE-like region domain-containing protein</fullName>
    </recommendedName>
</protein>
<organism evidence="1">
    <name type="scientific">marine metagenome</name>
    <dbReference type="NCBI Taxonomy" id="408172"/>
    <lineage>
        <taxon>unclassified sequences</taxon>
        <taxon>metagenomes</taxon>
        <taxon>ecological metagenomes</taxon>
    </lineage>
</organism>
<dbReference type="Gene3D" id="2.130.10.10">
    <property type="entry name" value="YVTN repeat-like/Quinoprotein amine dehydrogenase"/>
    <property type="match status" value="1"/>
</dbReference>
<feature type="non-terminal residue" evidence="1">
    <location>
        <position position="167"/>
    </location>
</feature>
<reference evidence="1" key="1">
    <citation type="submission" date="2018-05" db="EMBL/GenBank/DDBJ databases">
        <authorList>
            <person name="Lanie J.A."/>
            <person name="Ng W.-L."/>
            <person name="Kazmierczak K.M."/>
            <person name="Andrzejewski T.M."/>
            <person name="Davidsen T.M."/>
            <person name="Wayne K.J."/>
            <person name="Tettelin H."/>
            <person name="Glass J.I."/>
            <person name="Rusch D."/>
            <person name="Podicherti R."/>
            <person name="Tsui H.-C.T."/>
            <person name="Winkler M.E."/>
        </authorList>
    </citation>
    <scope>NUCLEOTIDE SEQUENCE</scope>
</reference>
<sequence length="167" mass="17078">MSRLALWAIALCVGVAGCASEPVPDPGAELATPETPISAAGPLPDVIVADRNGFIPEGVEYDMANGRLLTGSLSEGSVFEIGPDGQVSEFVTDADLISSVGIEADEAYGRLFVANADRSVFQGEGQGQAKLGVYDLSTGARIAMVDLASTVTDPPATAAYFANDVAV</sequence>
<evidence type="ECO:0008006" key="2">
    <source>
        <dbReference type="Google" id="ProtNLM"/>
    </source>
</evidence>
<dbReference type="PROSITE" id="PS51257">
    <property type="entry name" value="PROKAR_LIPOPROTEIN"/>
    <property type="match status" value="1"/>
</dbReference>